<keyword evidence="2 5" id="KW-0812">Transmembrane</keyword>
<dbReference type="GeneTree" id="ENSGT00940000156153"/>
<feature type="transmembrane region" description="Helical" evidence="5">
    <location>
        <begin position="81"/>
        <end position="103"/>
    </location>
</feature>
<dbReference type="PANTHER" id="PTHR19282:SF257">
    <property type="entry name" value="TETRASPANIN-7"/>
    <property type="match status" value="1"/>
</dbReference>
<dbReference type="InterPro" id="IPR008952">
    <property type="entry name" value="Tetraspanin_EC2_sf"/>
</dbReference>
<dbReference type="PANTHER" id="PTHR19282">
    <property type="entry name" value="TETRASPANIN"/>
    <property type="match status" value="1"/>
</dbReference>
<feature type="transmembrane region" description="Helical" evidence="5">
    <location>
        <begin position="49"/>
        <end position="69"/>
    </location>
</feature>
<reference evidence="6" key="1">
    <citation type="submission" date="2025-08" db="UniProtKB">
        <authorList>
            <consortium name="Ensembl"/>
        </authorList>
    </citation>
    <scope>IDENTIFICATION</scope>
</reference>
<evidence type="ECO:0000313" key="6">
    <source>
        <dbReference type="Ensembl" id="ENSMSIP00000005724.1"/>
    </source>
</evidence>
<dbReference type="Ensembl" id="ENSMSIT00000007239.1">
    <property type="protein sequence ID" value="ENSMSIP00000005724.1"/>
    <property type="gene ID" value="ENSMSIG00000005165.1"/>
</dbReference>
<evidence type="ECO:0000313" key="7">
    <source>
        <dbReference type="Proteomes" id="UP000694415"/>
    </source>
</evidence>
<dbReference type="CDD" id="cd03161">
    <property type="entry name" value="TM4SF2_6_like_LEL"/>
    <property type="match status" value="1"/>
</dbReference>
<protein>
    <recommendedName>
        <fullName evidence="8">Tetraspanin</fullName>
    </recommendedName>
</protein>
<evidence type="ECO:0000256" key="2">
    <source>
        <dbReference type="ARBA" id="ARBA00022692"/>
    </source>
</evidence>
<dbReference type="PRINTS" id="PR00259">
    <property type="entry name" value="TMFOUR"/>
</dbReference>
<evidence type="ECO:0000256" key="5">
    <source>
        <dbReference type="SAM" id="Phobius"/>
    </source>
</evidence>
<reference evidence="6" key="2">
    <citation type="submission" date="2025-09" db="UniProtKB">
        <authorList>
            <consortium name="Ensembl"/>
        </authorList>
    </citation>
    <scope>IDENTIFICATION</scope>
</reference>
<evidence type="ECO:0008006" key="8">
    <source>
        <dbReference type="Google" id="ProtNLM"/>
    </source>
</evidence>
<organism evidence="6 7">
    <name type="scientific">Mus spicilegus</name>
    <name type="common">Mound-building mouse</name>
    <dbReference type="NCBI Taxonomy" id="10103"/>
    <lineage>
        <taxon>Eukaryota</taxon>
        <taxon>Metazoa</taxon>
        <taxon>Chordata</taxon>
        <taxon>Craniata</taxon>
        <taxon>Vertebrata</taxon>
        <taxon>Euteleostomi</taxon>
        <taxon>Mammalia</taxon>
        <taxon>Eutheria</taxon>
        <taxon>Euarchontoglires</taxon>
        <taxon>Glires</taxon>
        <taxon>Rodentia</taxon>
        <taxon>Myomorpha</taxon>
        <taxon>Muroidea</taxon>
        <taxon>Muridae</taxon>
        <taxon>Murinae</taxon>
        <taxon>Mus</taxon>
        <taxon>Mus</taxon>
    </lineage>
</organism>
<dbReference type="AlphaFoldDB" id="A0A8C6GHK7"/>
<evidence type="ECO:0000256" key="3">
    <source>
        <dbReference type="ARBA" id="ARBA00022989"/>
    </source>
</evidence>
<evidence type="ECO:0000256" key="4">
    <source>
        <dbReference type="ARBA" id="ARBA00023136"/>
    </source>
</evidence>
<keyword evidence="4 5" id="KW-0472">Membrane</keyword>
<name>A0A8C6GHK7_MUSSI</name>
<dbReference type="InterPro" id="IPR018499">
    <property type="entry name" value="Tetraspanin/Peripherin"/>
</dbReference>
<comment type="subcellular location">
    <subcellularLocation>
        <location evidence="1">Membrane</location>
        <topology evidence="1">Multi-pass membrane protein</topology>
    </subcellularLocation>
</comment>
<dbReference type="Proteomes" id="UP000694415">
    <property type="component" value="Unplaced"/>
</dbReference>
<sequence>MGRKSGDPAFHCVHLPEGNLSIAKQSSKHREQEPHSLESFLVIKTSRDVPTVLIGTGIVIIIFGLFGCFSTCRGSPRMLKLYSLFLSLVFLAELAASISGVLLHREIKNRFLKIYTNAVRNYNSNDRKSQAVDQVQYSLMCCGVKNYTDWNDNPYFLNHGIPQSCCKDEADCSLQDRHNLTAVATKVNQRGCYVLMEEASRAQKVQLVLKEERTALLYLRISHLPGGTHFTRLHRRALPVFC</sequence>
<proteinExistence type="predicted"/>
<accession>A0A8C6GHK7</accession>
<dbReference type="GO" id="GO:0005886">
    <property type="term" value="C:plasma membrane"/>
    <property type="evidence" value="ECO:0007669"/>
    <property type="project" value="TreeGrafter"/>
</dbReference>
<dbReference type="Gene3D" id="1.10.1450.10">
    <property type="entry name" value="Tetraspanin"/>
    <property type="match status" value="1"/>
</dbReference>
<keyword evidence="7" id="KW-1185">Reference proteome</keyword>
<dbReference type="InterPro" id="IPR048232">
    <property type="entry name" value="TSN6/7_LEL"/>
</dbReference>
<dbReference type="Pfam" id="PF00335">
    <property type="entry name" value="Tetraspanin"/>
    <property type="match status" value="1"/>
</dbReference>
<dbReference type="SUPFAM" id="SSF48652">
    <property type="entry name" value="Tetraspanin"/>
    <property type="match status" value="1"/>
</dbReference>
<evidence type="ECO:0000256" key="1">
    <source>
        <dbReference type="ARBA" id="ARBA00004141"/>
    </source>
</evidence>
<keyword evidence="3 5" id="KW-1133">Transmembrane helix</keyword>